<reference evidence="1 2" key="1">
    <citation type="submission" date="2018-03" db="EMBL/GenBank/DDBJ databases">
        <title>Genomic Encyclopedia of Archaeal and Bacterial Type Strains, Phase II (KMG-II): from individual species to whole genera.</title>
        <authorList>
            <person name="Goeker M."/>
        </authorList>
    </citation>
    <scope>NUCLEOTIDE SEQUENCE [LARGE SCALE GENOMIC DNA]</scope>
    <source>
        <strain evidence="1 2">DSM 100346</strain>
    </source>
</reference>
<dbReference type="RefSeq" id="WP_109673453.1">
    <property type="nucleotide sequence ID" value="NZ_QGDT01000002.1"/>
</dbReference>
<dbReference type="Pfam" id="PF13591">
    <property type="entry name" value="MerR_2"/>
    <property type="match status" value="1"/>
</dbReference>
<protein>
    <submittedName>
        <fullName evidence="1">MerR-like DNA binding protein</fullName>
    </submittedName>
</protein>
<comment type="caution">
    <text evidence="1">The sequence shown here is derived from an EMBL/GenBank/DDBJ whole genome shotgun (WGS) entry which is preliminary data.</text>
</comment>
<evidence type="ECO:0000313" key="2">
    <source>
        <dbReference type="Proteomes" id="UP000245880"/>
    </source>
</evidence>
<evidence type="ECO:0000313" key="1">
    <source>
        <dbReference type="EMBL" id="PWJ59605.1"/>
    </source>
</evidence>
<dbReference type="Proteomes" id="UP000245880">
    <property type="component" value="Unassembled WGS sequence"/>
</dbReference>
<proteinExistence type="predicted"/>
<dbReference type="Gene3D" id="1.10.1660.10">
    <property type="match status" value="1"/>
</dbReference>
<sequence>MNVDNFIPIDQLCSHYHIELTFFNALSEEGLIEVETVQSVTYVHRDQIAHLERLIRLHQELELNIEGIDIALHLLNKIEYLQQELQEVRTRLYLYEGGPR</sequence>
<dbReference type="EMBL" id="QGDT01000002">
    <property type="protein sequence ID" value="PWJ59605.1"/>
    <property type="molecule type" value="Genomic_DNA"/>
</dbReference>
<organism evidence="1 2">
    <name type="scientific">Dyadobacter jejuensis</name>
    <dbReference type="NCBI Taxonomy" id="1082580"/>
    <lineage>
        <taxon>Bacteria</taxon>
        <taxon>Pseudomonadati</taxon>
        <taxon>Bacteroidota</taxon>
        <taxon>Cytophagia</taxon>
        <taxon>Cytophagales</taxon>
        <taxon>Spirosomataceae</taxon>
        <taxon>Dyadobacter</taxon>
    </lineage>
</organism>
<dbReference type="AlphaFoldDB" id="A0A316AP90"/>
<name>A0A316AP90_9BACT</name>
<gene>
    <name evidence="1" type="ORF">CLV98_102439</name>
</gene>
<keyword evidence="2" id="KW-1185">Reference proteome</keyword>
<accession>A0A316AP90</accession>
<dbReference type="OrthoDB" id="1494789at2"/>